<dbReference type="AlphaFoldDB" id="A0AAV0BQA1"/>
<evidence type="ECO:0000256" key="1">
    <source>
        <dbReference type="SAM" id="SignalP"/>
    </source>
</evidence>
<accession>A0AAV0BQA1</accession>
<evidence type="ECO:0000313" key="2">
    <source>
        <dbReference type="EMBL" id="CAH7688683.1"/>
    </source>
</evidence>
<sequence>MLSRLSFGWAWAWLGLLTWQGRLAGRIDWLGLSRSGQIGLGWTGQGRQDRLVCAGQGRSGKISRQCILAWAGRRLAGRIDWLGLDRTGQDRLAWAGQVRAVFQAG</sequence>
<comment type="caution">
    <text evidence="2">The sequence shown here is derived from an EMBL/GenBank/DDBJ whole genome shotgun (WGS) entry which is preliminary data.</text>
</comment>
<keyword evidence="3" id="KW-1185">Reference proteome</keyword>
<keyword evidence="1" id="KW-0732">Signal</keyword>
<name>A0AAV0BQA1_PHAPC</name>
<organism evidence="2 3">
    <name type="scientific">Phakopsora pachyrhizi</name>
    <name type="common">Asian soybean rust disease fungus</name>
    <dbReference type="NCBI Taxonomy" id="170000"/>
    <lineage>
        <taxon>Eukaryota</taxon>
        <taxon>Fungi</taxon>
        <taxon>Dikarya</taxon>
        <taxon>Basidiomycota</taxon>
        <taxon>Pucciniomycotina</taxon>
        <taxon>Pucciniomycetes</taxon>
        <taxon>Pucciniales</taxon>
        <taxon>Phakopsoraceae</taxon>
        <taxon>Phakopsora</taxon>
    </lineage>
</organism>
<dbReference type="Proteomes" id="UP001153365">
    <property type="component" value="Unassembled WGS sequence"/>
</dbReference>
<reference evidence="2" key="1">
    <citation type="submission" date="2022-06" db="EMBL/GenBank/DDBJ databases">
        <authorList>
            <consortium name="SYNGENTA / RWTH Aachen University"/>
        </authorList>
    </citation>
    <scope>NUCLEOTIDE SEQUENCE</scope>
</reference>
<feature type="signal peptide" evidence="1">
    <location>
        <begin position="1"/>
        <end position="24"/>
    </location>
</feature>
<feature type="chain" id="PRO_5043527231" evidence="1">
    <location>
        <begin position="25"/>
        <end position="105"/>
    </location>
</feature>
<gene>
    <name evidence="2" type="ORF">PPACK8108_LOCUS23681</name>
</gene>
<proteinExistence type="predicted"/>
<evidence type="ECO:0000313" key="3">
    <source>
        <dbReference type="Proteomes" id="UP001153365"/>
    </source>
</evidence>
<protein>
    <submittedName>
        <fullName evidence="2">Uncharacterized protein</fullName>
    </submittedName>
</protein>
<dbReference type="EMBL" id="CALTRL010006005">
    <property type="protein sequence ID" value="CAH7688683.1"/>
    <property type="molecule type" value="Genomic_DNA"/>
</dbReference>